<proteinExistence type="predicted"/>
<dbReference type="Gene3D" id="3.40.630.30">
    <property type="match status" value="1"/>
</dbReference>
<dbReference type="GO" id="GO:0016747">
    <property type="term" value="F:acyltransferase activity, transferring groups other than amino-acyl groups"/>
    <property type="evidence" value="ECO:0007669"/>
    <property type="project" value="InterPro"/>
</dbReference>
<keyword evidence="5" id="KW-1185">Reference proteome</keyword>
<dbReference type="STRING" id="630515.SAMN04489812_1456"/>
<evidence type="ECO:0000256" key="2">
    <source>
        <dbReference type="ARBA" id="ARBA00023315"/>
    </source>
</evidence>
<evidence type="ECO:0000259" key="3">
    <source>
        <dbReference type="PROSITE" id="PS51186"/>
    </source>
</evidence>
<evidence type="ECO:0000313" key="4">
    <source>
        <dbReference type="EMBL" id="SDS29024.1"/>
    </source>
</evidence>
<dbReference type="EMBL" id="LT629772">
    <property type="protein sequence ID" value="SDS29024.1"/>
    <property type="molecule type" value="Genomic_DNA"/>
</dbReference>
<keyword evidence="1 4" id="KW-0808">Transferase</keyword>
<reference evidence="4 5" key="1">
    <citation type="submission" date="2016-10" db="EMBL/GenBank/DDBJ databases">
        <authorList>
            <person name="de Groot N.N."/>
        </authorList>
    </citation>
    <scope>NUCLEOTIDE SEQUENCE [LARGE SCALE GENOMIC DNA]</scope>
    <source>
        <strain evidence="4 5">DSM 21800</strain>
    </source>
</reference>
<organism evidence="4 5">
    <name type="scientific">Microlunatus soli</name>
    <dbReference type="NCBI Taxonomy" id="630515"/>
    <lineage>
        <taxon>Bacteria</taxon>
        <taxon>Bacillati</taxon>
        <taxon>Actinomycetota</taxon>
        <taxon>Actinomycetes</taxon>
        <taxon>Propionibacteriales</taxon>
        <taxon>Propionibacteriaceae</taxon>
        <taxon>Microlunatus</taxon>
    </lineage>
</organism>
<gene>
    <name evidence="4" type="ORF">SAMN04489812_1456</name>
</gene>
<accession>A0A1H1QZS3</accession>
<dbReference type="PANTHER" id="PTHR43877">
    <property type="entry name" value="AMINOALKYLPHOSPHONATE N-ACETYLTRANSFERASE-RELATED-RELATED"/>
    <property type="match status" value="1"/>
</dbReference>
<dbReference type="RefSeq" id="WP_091522176.1">
    <property type="nucleotide sequence ID" value="NZ_LT629772.1"/>
</dbReference>
<dbReference type="InterPro" id="IPR016181">
    <property type="entry name" value="Acyl_CoA_acyltransferase"/>
</dbReference>
<dbReference type="PROSITE" id="PS51186">
    <property type="entry name" value="GNAT"/>
    <property type="match status" value="1"/>
</dbReference>
<protein>
    <submittedName>
        <fullName evidence="4">Ribosomal-protein-alanine N-acetyltransferase</fullName>
    </submittedName>
</protein>
<sequence>MALTQHDAVDLELLSMEHRDRLEQFERANREFFARYISDRGNDYFAHFTDRLAALVAENDTARSLCFVLVTADGRIVGRVNIYDIDQPELTEIGFRVAADQQGKGLATYGVLAALEQARARGVRSVAARVALDNPASHRVLTRCGFASTGPAATPAESTRTFTGYRILLEAGPTQSR</sequence>
<dbReference type="AlphaFoldDB" id="A0A1H1QZS3"/>
<dbReference type="OrthoDB" id="2061990at2"/>
<dbReference type="SUPFAM" id="SSF55729">
    <property type="entry name" value="Acyl-CoA N-acyltransferases (Nat)"/>
    <property type="match status" value="1"/>
</dbReference>
<evidence type="ECO:0000256" key="1">
    <source>
        <dbReference type="ARBA" id="ARBA00022679"/>
    </source>
</evidence>
<keyword evidence="2" id="KW-0012">Acyltransferase</keyword>
<dbReference type="Pfam" id="PF13302">
    <property type="entry name" value="Acetyltransf_3"/>
    <property type="match status" value="1"/>
</dbReference>
<evidence type="ECO:0000313" key="5">
    <source>
        <dbReference type="Proteomes" id="UP000199103"/>
    </source>
</evidence>
<feature type="domain" description="N-acetyltransferase" evidence="3">
    <location>
        <begin position="11"/>
        <end position="170"/>
    </location>
</feature>
<dbReference type="InterPro" id="IPR000182">
    <property type="entry name" value="GNAT_dom"/>
</dbReference>
<name>A0A1H1QZS3_9ACTN</name>
<dbReference type="Proteomes" id="UP000199103">
    <property type="component" value="Chromosome I"/>
</dbReference>
<dbReference type="InterPro" id="IPR050832">
    <property type="entry name" value="Bact_Acetyltransf"/>
</dbReference>